<accession>A0A8H5KLA8</accession>
<reference evidence="1 2" key="1">
    <citation type="submission" date="2020-05" db="EMBL/GenBank/DDBJ databases">
        <title>Identification and distribution of gene clusters putatively required for synthesis of sphingolipid metabolism inhibitors in phylogenetically diverse species of the filamentous fungus Fusarium.</title>
        <authorList>
            <person name="Kim H.-S."/>
            <person name="Busman M."/>
            <person name="Brown D.W."/>
            <person name="Divon H."/>
            <person name="Uhlig S."/>
            <person name="Proctor R.H."/>
        </authorList>
    </citation>
    <scope>NUCLEOTIDE SEQUENCE [LARGE SCALE GENOMIC DNA]</scope>
    <source>
        <strain evidence="1 2">NRRL 25211</strain>
    </source>
</reference>
<dbReference type="Proteomes" id="UP000544095">
    <property type="component" value="Unassembled WGS sequence"/>
</dbReference>
<gene>
    <name evidence="1" type="ORF">FPANT_11396</name>
</gene>
<name>A0A8H5KLA8_9HYPO</name>
<evidence type="ECO:0000313" key="2">
    <source>
        <dbReference type="Proteomes" id="UP000544095"/>
    </source>
</evidence>
<proteinExistence type="predicted"/>
<protein>
    <submittedName>
        <fullName evidence="1">Uncharacterized protein</fullName>
    </submittedName>
</protein>
<evidence type="ECO:0000313" key="1">
    <source>
        <dbReference type="EMBL" id="KAF5575312.1"/>
    </source>
</evidence>
<dbReference type="AlphaFoldDB" id="A0A8H5KLA8"/>
<organism evidence="1 2">
    <name type="scientific">Fusarium pseudoanthophilum</name>
    <dbReference type="NCBI Taxonomy" id="48495"/>
    <lineage>
        <taxon>Eukaryota</taxon>
        <taxon>Fungi</taxon>
        <taxon>Dikarya</taxon>
        <taxon>Ascomycota</taxon>
        <taxon>Pezizomycotina</taxon>
        <taxon>Sordariomycetes</taxon>
        <taxon>Hypocreomycetidae</taxon>
        <taxon>Hypocreales</taxon>
        <taxon>Nectriaceae</taxon>
        <taxon>Fusarium</taxon>
        <taxon>Fusarium fujikuroi species complex</taxon>
    </lineage>
</organism>
<sequence>MSPLASVAAVLNPSDPLRAFFFWCHEKANLAIENNNVSNGNVAEPTDFGAVSRNQETVCYGLTTFTEGKETHTVVSTLSPTINPVVPIATLNTGPQWTALTGTLHALAATTDGHLTDYVSFTA</sequence>
<dbReference type="EMBL" id="JAAOAR010000685">
    <property type="protein sequence ID" value="KAF5575312.1"/>
    <property type="molecule type" value="Genomic_DNA"/>
</dbReference>
<keyword evidence="2" id="KW-1185">Reference proteome</keyword>
<comment type="caution">
    <text evidence="1">The sequence shown here is derived from an EMBL/GenBank/DDBJ whole genome shotgun (WGS) entry which is preliminary data.</text>
</comment>